<sequence>MDMGKLQSEGLSATGAWPFFVEGVCSGLESYLDKEMGKRQQTQKPAIKKLELGIVEDERCRTLLQDLTAASGLPLFGSEEDLFGFPVMWVGTNGLWYGCSGLNATTALRRALQMALDHVHNVTDHADGTWRLDDVTLDDQAPRSVDIPSNDDSAMSELLQSAMQILDRSGKRLLVFDIALERF</sequence>
<keyword evidence="2" id="KW-1185">Reference proteome</keyword>
<evidence type="ECO:0000313" key="2">
    <source>
        <dbReference type="Proteomes" id="UP000490800"/>
    </source>
</evidence>
<proteinExistence type="predicted"/>
<accession>A0A7X3K0H9</accession>
<name>A0A7X3K0H9_9BACL</name>
<reference evidence="1 2" key="1">
    <citation type="journal article" date="2019" name="Microorganisms">
        <title>Paenibacillus lutrae sp. nov., A Chitinolytic Species Isolated from A River Otter in Castril Natural Park, Granada, Spain.</title>
        <authorList>
            <person name="Rodriguez M."/>
            <person name="Reina J.C."/>
            <person name="Bejar V."/>
            <person name="Llamas I."/>
        </authorList>
    </citation>
    <scope>NUCLEOTIDE SEQUENCE [LARGE SCALE GENOMIC DNA]</scope>
    <source>
        <strain evidence="1 2">N10</strain>
    </source>
</reference>
<comment type="caution">
    <text evidence="1">The sequence shown here is derived from an EMBL/GenBank/DDBJ whole genome shotgun (WGS) entry which is preliminary data.</text>
</comment>
<gene>
    <name evidence="1" type="ORF">EDM21_16515</name>
</gene>
<dbReference type="EMBL" id="RHLK01000010">
    <property type="protein sequence ID" value="MVP01102.1"/>
    <property type="molecule type" value="Genomic_DNA"/>
</dbReference>
<evidence type="ECO:0008006" key="3">
    <source>
        <dbReference type="Google" id="ProtNLM"/>
    </source>
</evidence>
<dbReference type="AlphaFoldDB" id="A0A7X3K0H9"/>
<dbReference type="Proteomes" id="UP000490800">
    <property type="component" value="Unassembled WGS sequence"/>
</dbReference>
<organism evidence="1 2">
    <name type="scientific">Paenibacillus lutrae</name>
    <dbReference type="NCBI Taxonomy" id="2078573"/>
    <lineage>
        <taxon>Bacteria</taxon>
        <taxon>Bacillati</taxon>
        <taxon>Bacillota</taxon>
        <taxon>Bacilli</taxon>
        <taxon>Bacillales</taxon>
        <taxon>Paenibacillaceae</taxon>
        <taxon>Paenibacillus</taxon>
    </lineage>
</organism>
<dbReference type="OrthoDB" id="2369163at2"/>
<protein>
    <recommendedName>
        <fullName evidence="3">YcaO domain-containing protein</fullName>
    </recommendedName>
</protein>
<evidence type="ECO:0000313" key="1">
    <source>
        <dbReference type="EMBL" id="MVP01102.1"/>
    </source>
</evidence>
<dbReference type="RefSeq" id="WP_157337206.1">
    <property type="nucleotide sequence ID" value="NZ_RHLK01000010.1"/>
</dbReference>